<gene>
    <name evidence="1" type="ORF">CPELLU_LOCUS14046</name>
</gene>
<dbReference type="AlphaFoldDB" id="A0A9N9IL50"/>
<proteinExistence type="predicted"/>
<comment type="caution">
    <text evidence="1">The sequence shown here is derived from an EMBL/GenBank/DDBJ whole genome shotgun (WGS) entry which is preliminary data.</text>
</comment>
<protein>
    <submittedName>
        <fullName evidence="1">630_t:CDS:1</fullName>
    </submittedName>
</protein>
<name>A0A9N9IL50_9GLOM</name>
<dbReference type="OrthoDB" id="10536612at2759"/>
<keyword evidence="2" id="KW-1185">Reference proteome</keyword>
<sequence length="88" mass="9965">MANLDKISVYFFLARVSKRLQNIDTFKIPTRKDLADMIVMSSIRPAEYPSLLTRIALKQKSDYLNADDNYAIGNTESEESNSESVTSN</sequence>
<dbReference type="Proteomes" id="UP000789759">
    <property type="component" value="Unassembled WGS sequence"/>
</dbReference>
<evidence type="ECO:0000313" key="2">
    <source>
        <dbReference type="Proteomes" id="UP000789759"/>
    </source>
</evidence>
<dbReference type="EMBL" id="CAJVQA010015977">
    <property type="protein sequence ID" value="CAG8740334.1"/>
    <property type="molecule type" value="Genomic_DNA"/>
</dbReference>
<feature type="non-terminal residue" evidence="1">
    <location>
        <position position="88"/>
    </location>
</feature>
<organism evidence="1 2">
    <name type="scientific">Cetraspora pellucida</name>
    <dbReference type="NCBI Taxonomy" id="1433469"/>
    <lineage>
        <taxon>Eukaryota</taxon>
        <taxon>Fungi</taxon>
        <taxon>Fungi incertae sedis</taxon>
        <taxon>Mucoromycota</taxon>
        <taxon>Glomeromycotina</taxon>
        <taxon>Glomeromycetes</taxon>
        <taxon>Diversisporales</taxon>
        <taxon>Gigasporaceae</taxon>
        <taxon>Cetraspora</taxon>
    </lineage>
</organism>
<evidence type="ECO:0000313" key="1">
    <source>
        <dbReference type="EMBL" id="CAG8740334.1"/>
    </source>
</evidence>
<accession>A0A9N9IL50</accession>
<reference evidence="1" key="1">
    <citation type="submission" date="2021-06" db="EMBL/GenBank/DDBJ databases">
        <authorList>
            <person name="Kallberg Y."/>
            <person name="Tangrot J."/>
            <person name="Rosling A."/>
        </authorList>
    </citation>
    <scope>NUCLEOTIDE SEQUENCE</scope>
    <source>
        <strain evidence="1">FL966</strain>
    </source>
</reference>